<sequence length="288" mass="31608">MELVRLALVAGALLSAAVAADAAPAAQPVRPSARLLHELARSDDLKAFTTSALTRPAEGGYFYARYVANMCGRDWAVITRYGQAAVEPEIRASGPLPAWRVEMMQNLPRRCAGFAPGEAGAILADLKSRPDLLEDPLLSAERELVDASRAGRHAALRSAVRRLIQLDDPVLWTERRLWDRVAQSDPRTRGRGGYFFDRKVYQGDDPKFLEIALALEIAFCQPDLPCAPDDELSVVCATGGDCAPDRYARSRSFYLANGGSEKGWPRVLALVRRIQNALRTGDVAMFVR</sequence>
<evidence type="ECO:0000313" key="3">
    <source>
        <dbReference type="Proteomes" id="UP000521868"/>
    </source>
</evidence>
<comment type="caution">
    <text evidence="2">The sequence shown here is derived from an EMBL/GenBank/DDBJ whole genome shotgun (WGS) entry which is preliminary data.</text>
</comment>
<gene>
    <name evidence="2" type="ORF">RAMLITH_06885</name>
</gene>
<feature type="chain" id="PRO_5031429619" evidence="1">
    <location>
        <begin position="23"/>
        <end position="288"/>
    </location>
</feature>
<reference evidence="2 3" key="1">
    <citation type="journal article" date="2020" name="Nature">
        <title>Bacterial chemolithoautotrophy via manganese oxidation.</title>
        <authorList>
            <person name="Yu H."/>
            <person name="Leadbetter J.R."/>
        </authorList>
    </citation>
    <scope>NUCLEOTIDE SEQUENCE [LARGE SCALE GENOMIC DNA]</scope>
    <source>
        <strain evidence="2 3">RBP-1</strain>
    </source>
</reference>
<dbReference type="RefSeq" id="WP_168106657.1">
    <property type="nucleotide sequence ID" value="NZ_VTOX01000002.1"/>
</dbReference>
<proteinExistence type="predicted"/>
<name>A0A7X6I5P7_9BURK</name>
<dbReference type="EMBL" id="VTOX01000002">
    <property type="protein sequence ID" value="NKE65543.1"/>
    <property type="molecule type" value="Genomic_DNA"/>
</dbReference>
<dbReference type="AlphaFoldDB" id="A0A7X6I5P7"/>
<keyword evidence="3" id="KW-1185">Reference proteome</keyword>
<keyword evidence="1" id="KW-0732">Signal</keyword>
<dbReference type="Proteomes" id="UP000521868">
    <property type="component" value="Unassembled WGS sequence"/>
</dbReference>
<evidence type="ECO:0000256" key="1">
    <source>
        <dbReference type="SAM" id="SignalP"/>
    </source>
</evidence>
<protein>
    <submittedName>
        <fullName evidence="2">Uncharacterized protein</fullName>
    </submittedName>
</protein>
<accession>A0A7X6I5P7</accession>
<organism evidence="2 3">
    <name type="scientific">Ramlibacter lithotrophicus</name>
    <dbReference type="NCBI Taxonomy" id="2606681"/>
    <lineage>
        <taxon>Bacteria</taxon>
        <taxon>Pseudomonadati</taxon>
        <taxon>Pseudomonadota</taxon>
        <taxon>Betaproteobacteria</taxon>
        <taxon>Burkholderiales</taxon>
        <taxon>Comamonadaceae</taxon>
        <taxon>Ramlibacter</taxon>
    </lineage>
</organism>
<evidence type="ECO:0000313" key="2">
    <source>
        <dbReference type="EMBL" id="NKE65543.1"/>
    </source>
</evidence>
<feature type="signal peptide" evidence="1">
    <location>
        <begin position="1"/>
        <end position="22"/>
    </location>
</feature>